<name>A0A8B6F198_MYTGA</name>
<comment type="caution">
    <text evidence="1">The sequence shown here is derived from an EMBL/GenBank/DDBJ whole genome shotgun (WGS) entry which is preliminary data.</text>
</comment>
<protein>
    <submittedName>
        <fullName evidence="1">Uncharacterized protein</fullName>
    </submittedName>
</protein>
<proteinExistence type="predicted"/>
<sequence>MFTRGIYDFVVDNIKTEHQKVYKICASGTCTKQNCSKRFNKFKDWCPSCSKWKSELKKLKSTECHHWNVINWSQLSSSDWPQSIYEMAKVFVKNTSINFRQGVFDDFGAVMSILTNMCIFGFDKTTLEDIKRMRNDYYGHRSTNGIHDAEKRIFFDKLLRFIRLPRVFAYQSAITFTPSLVILLTTEHLTQTIVKELLTKDSLNDVRDVVLNNLPGHISNERAIVVQDETTANSQLYSQYKSRLDELISPQELTEESEIVESKPYALKIKCNHLFRFLLVFTLFVILKKPKTDSPGISF</sequence>
<dbReference type="Pfam" id="PF15112">
    <property type="entry name" value="DUF4559"/>
    <property type="match status" value="1"/>
</dbReference>
<evidence type="ECO:0000313" key="1">
    <source>
        <dbReference type="EMBL" id="VDI41540.1"/>
    </source>
</evidence>
<reference evidence="1" key="1">
    <citation type="submission" date="2018-11" db="EMBL/GenBank/DDBJ databases">
        <authorList>
            <person name="Alioto T."/>
            <person name="Alioto T."/>
        </authorList>
    </citation>
    <scope>NUCLEOTIDE SEQUENCE</scope>
</reference>
<dbReference type="Proteomes" id="UP000596742">
    <property type="component" value="Unassembled WGS sequence"/>
</dbReference>
<dbReference type="OrthoDB" id="9934809at2759"/>
<evidence type="ECO:0000313" key="2">
    <source>
        <dbReference type="Proteomes" id="UP000596742"/>
    </source>
</evidence>
<keyword evidence="2" id="KW-1185">Reference proteome</keyword>
<dbReference type="EMBL" id="UYJE01005908">
    <property type="protein sequence ID" value="VDI41540.1"/>
    <property type="molecule type" value="Genomic_DNA"/>
</dbReference>
<organism evidence="1 2">
    <name type="scientific">Mytilus galloprovincialis</name>
    <name type="common">Mediterranean mussel</name>
    <dbReference type="NCBI Taxonomy" id="29158"/>
    <lineage>
        <taxon>Eukaryota</taxon>
        <taxon>Metazoa</taxon>
        <taxon>Spiralia</taxon>
        <taxon>Lophotrochozoa</taxon>
        <taxon>Mollusca</taxon>
        <taxon>Bivalvia</taxon>
        <taxon>Autobranchia</taxon>
        <taxon>Pteriomorphia</taxon>
        <taxon>Mytilida</taxon>
        <taxon>Mytiloidea</taxon>
        <taxon>Mytilidae</taxon>
        <taxon>Mytilinae</taxon>
        <taxon>Mytilus</taxon>
    </lineage>
</organism>
<dbReference type="AlphaFoldDB" id="A0A8B6F198"/>
<gene>
    <name evidence="1" type="ORF">MGAL_10B014655</name>
</gene>
<accession>A0A8B6F198</accession>
<dbReference type="InterPro" id="IPR027897">
    <property type="entry name" value="DUF4559"/>
</dbReference>